<dbReference type="EMBL" id="JACJID010000002">
    <property type="protein sequence ID" value="MBA8925622.1"/>
    <property type="molecule type" value="Genomic_DNA"/>
</dbReference>
<evidence type="ECO:0000313" key="3">
    <source>
        <dbReference type="Proteomes" id="UP000517916"/>
    </source>
</evidence>
<reference evidence="2 3" key="1">
    <citation type="submission" date="2020-08" db="EMBL/GenBank/DDBJ databases">
        <title>Genomic Encyclopedia of Archaeal and Bacterial Type Strains, Phase II (KMG-II): from individual species to whole genera.</title>
        <authorList>
            <person name="Goeker M."/>
        </authorList>
    </citation>
    <scope>NUCLEOTIDE SEQUENCE [LARGE SCALE GENOMIC DNA]</scope>
    <source>
        <strain evidence="2 3">DSM 43850</strain>
    </source>
</reference>
<dbReference type="Gene3D" id="1.10.260.40">
    <property type="entry name" value="lambda repressor-like DNA-binding domains"/>
    <property type="match status" value="1"/>
</dbReference>
<proteinExistence type="predicted"/>
<feature type="domain" description="HTH cro/C1-type" evidence="1">
    <location>
        <begin position="18"/>
        <end position="72"/>
    </location>
</feature>
<keyword evidence="3" id="KW-1185">Reference proteome</keyword>
<dbReference type="InterPro" id="IPR043917">
    <property type="entry name" value="DUF5753"/>
</dbReference>
<dbReference type="SUPFAM" id="SSF47413">
    <property type="entry name" value="lambda repressor-like DNA-binding domains"/>
    <property type="match status" value="1"/>
</dbReference>
<dbReference type="Pfam" id="PF19054">
    <property type="entry name" value="DUF5753"/>
    <property type="match status" value="1"/>
</dbReference>
<dbReference type="Pfam" id="PF13560">
    <property type="entry name" value="HTH_31"/>
    <property type="match status" value="1"/>
</dbReference>
<dbReference type="InterPro" id="IPR001387">
    <property type="entry name" value="Cro/C1-type_HTH"/>
</dbReference>
<dbReference type="Proteomes" id="UP000517916">
    <property type="component" value="Unassembled WGS sequence"/>
</dbReference>
<evidence type="ECO:0000313" key="2">
    <source>
        <dbReference type="EMBL" id="MBA8925622.1"/>
    </source>
</evidence>
<evidence type="ECO:0000259" key="1">
    <source>
        <dbReference type="PROSITE" id="PS50943"/>
    </source>
</evidence>
<gene>
    <name evidence="2" type="ORF">BC739_002821</name>
</gene>
<name>A0ABR6BFG2_9PSEU</name>
<dbReference type="RefSeq" id="WP_025360294.1">
    <property type="nucleotide sequence ID" value="NZ_BAAABQ010000059.1"/>
</dbReference>
<protein>
    <submittedName>
        <fullName evidence="2">Transcriptional regulator with XRE-family HTH domain</fullName>
    </submittedName>
</protein>
<dbReference type="CDD" id="cd00093">
    <property type="entry name" value="HTH_XRE"/>
    <property type="match status" value="1"/>
</dbReference>
<dbReference type="InterPro" id="IPR010982">
    <property type="entry name" value="Lambda_DNA-bd_dom_sf"/>
</dbReference>
<comment type="caution">
    <text evidence="2">The sequence shown here is derived from an EMBL/GenBank/DDBJ whole genome shotgun (WGS) entry which is preliminary data.</text>
</comment>
<sequence>MTKDVSPVVLQRRLRTELRRSRQQAGQTLKEVAEALDWSLSKVIRIETGAVGISTTDLKALLGQLGVTDAERVRELVGAAKASQRQEWWSAYRGVLDQQFLTYLGYEDAASRIRVCQGLQLPGLLQTEDYARAVIRLYTSDPELVELGVQVRMRRQQLWERATPPETVFALDEAVLRRWVGGPEVTRAQLYRLLELDARDNVSLRVLPFSLGAHPGLRGSFTIMEFPDEEQDFAVLLEQPGGDVLIRENPEETSTYVETFAELEALAHPPGSGLTEVIERVLAELPSTG</sequence>
<organism evidence="2 3">
    <name type="scientific">Kutzneria viridogrisea</name>
    <dbReference type="NCBI Taxonomy" id="47990"/>
    <lineage>
        <taxon>Bacteria</taxon>
        <taxon>Bacillati</taxon>
        <taxon>Actinomycetota</taxon>
        <taxon>Actinomycetes</taxon>
        <taxon>Pseudonocardiales</taxon>
        <taxon>Pseudonocardiaceae</taxon>
        <taxon>Kutzneria</taxon>
    </lineage>
</organism>
<dbReference type="SMART" id="SM00530">
    <property type="entry name" value="HTH_XRE"/>
    <property type="match status" value="1"/>
</dbReference>
<accession>A0ABR6BFG2</accession>
<dbReference type="PROSITE" id="PS50943">
    <property type="entry name" value="HTH_CROC1"/>
    <property type="match status" value="1"/>
</dbReference>